<gene>
    <name evidence="1" type="ORF">HNR65_002222</name>
</gene>
<proteinExistence type="predicted"/>
<name>A0A7W0C9Z3_9BACT</name>
<dbReference type="Proteomes" id="UP000525298">
    <property type="component" value="Unassembled WGS sequence"/>
</dbReference>
<dbReference type="EMBL" id="JACDUS010000005">
    <property type="protein sequence ID" value="MBA2881891.1"/>
    <property type="molecule type" value="Genomic_DNA"/>
</dbReference>
<sequence length="54" mass="5862">MIEKAGIQARVKLFNLDWHRIATVITSGSLAIGTIPSAAFSSQVREMATPILIH</sequence>
<protein>
    <submittedName>
        <fullName evidence="1">Uncharacterized protein</fullName>
    </submittedName>
</protein>
<reference evidence="1 2" key="1">
    <citation type="submission" date="2020-07" db="EMBL/GenBank/DDBJ databases">
        <title>Genomic Encyclopedia of Type Strains, Phase IV (KMG-IV): sequencing the most valuable type-strain genomes for metagenomic binning, comparative biology and taxonomic classification.</title>
        <authorList>
            <person name="Goeker M."/>
        </authorList>
    </citation>
    <scope>NUCLEOTIDE SEQUENCE [LARGE SCALE GENOMIC DNA]</scope>
    <source>
        <strain evidence="1 2">DSM 17721</strain>
    </source>
</reference>
<evidence type="ECO:0000313" key="1">
    <source>
        <dbReference type="EMBL" id="MBA2881891.1"/>
    </source>
</evidence>
<keyword evidence="2" id="KW-1185">Reference proteome</keyword>
<accession>A0A7W0C9Z3</accession>
<comment type="caution">
    <text evidence="1">The sequence shown here is derived from an EMBL/GenBank/DDBJ whole genome shotgun (WGS) entry which is preliminary data.</text>
</comment>
<dbReference type="RefSeq" id="WP_181551534.1">
    <property type="nucleotide sequence ID" value="NZ_JACDUS010000005.1"/>
</dbReference>
<dbReference type="AlphaFoldDB" id="A0A7W0C9Z3"/>
<organism evidence="1 2">
    <name type="scientific">Desulfosalsimonas propionicica</name>
    <dbReference type="NCBI Taxonomy" id="332175"/>
    <lineage>
        <taxon>Bacteria</taxon>
        <taxon>Pseudomonadati</taxon>
        <taxon>Thermodesulfobacteriota</taxon>
        <taxon>Desulfobacteria</taxon>
        <taxon>Desulfobacterales</taxon>
        <taxon>Desulfosalsimonadaceae</taxon>
        <taxon>Desulfosalsimonas</taxon>
    </lineage>
</organism>
<evidence type="ECO:0000313" key="2">
    <source>
        <dbReference type="Proteomes" id="UP000525298"/>
    </source>
</evidence>